<gene>
    <name evidence="15" type="primary">g2859</name>
    <name evidence="15" type="ORF">VP750_LOCUS2447</name>
</gene>
<comment type="caution">
    <text evidence="15">The sequence shown here is derived from an EMBL/GenBank/DDBJ whole genome shotgun (WGS) entry which is preliminary data.</text>
</comment>
<evidence type="ECO:0000256" key="6">
    <source>
        <dbReference type="ARBA" id="ARBA00023098"/>
    </source>
</evidence>
<keyword evidence="3" id="KW-0808">Transferase</keyword>
<dbReference type="Proteomes" id="UP001497392">
    <property type="component" value="Unassembled WGS sequence"/>
</dbReference>
<dbReference type="EMBL" id="CAXHTA020000004">
    <property type="protein sequence ID" value="CAL5220788.1"/>
    <property type="molecule type" value="Genomic_DNA"/>
</dbReference>
<reference evidence="15 16" key="1">
    <citation type="submission" date="2024-06" db="EMBL/GenBank/DDBJ databases">
        <authorList>
            <person name="Kraege A."/>
            <person name="Thomma B."/>
        </authorList>
    </citation>
    <scope>NUCLEOTIDE SEQUENCE [LARGE SCALE GENOMIC DNA]</scope>
</reference>
<comment type="catalytic activity">
    <reaction evidence="11">
        <text>1'-[1,2-diacyl-sn-glycero-3-phospho],3'-[1-acyl-sn-glycero-3-phospho]-glycerol + a 1,2-diacyl-sn-glycero-3-phosphocholine = a cardiolipin + a 1-acyl-sn-glycero-3-phosphocholine</text>
        <dbReference type="Rhea" id="RHEA:33731"/>
        <dbReference type="ChEBI" id="CHEBI:57643"/>
        <dbReference type="ChEBI" id="CHEBI:58168"/>
        <dbReference type="ChEBI" id="CHEBI:62237"/>
        <dbReference type="ChEBI" id="CHEBI:64743"/>
    </reaction>
    <physiologicalReaction direction="left-to-right" evidence="11">
        <dbReference type="Rhea" id="RHEA:33732"/>
    </physiologicalReaction>
    <physiologicalReaction direction="right-to-left" evidence="11">
        <dbReference type="Rhea" id="RHEA:33733"/>
    </physiologicalReaction>
</comment>
<keyword evidence="13" id="KW-0175">Coiled coil</keyword>
<proteinExistence type="inferred from homology"/>
<comment type="subcellular location">
    <subcellularLocation>
        <location evidence="1">Mitochondrion inner membrane</location>
        <topology evidence="1">Peripheral membrane protein</topology>
        <orientation evidence="1">Intermembrane side</orientation>
    </subcellularLocation>
    <subcellularLocation>
        <location evidence="10">Mitochondrion outer membrane</location>
        <topology evidence="10">Peripheral membrane protein</topology>
        <orientation evidence="10">Intermembrane side</orientation>
    </subcellularLocation>
</comment>
<keyword evidence="4" id="KW-1000">Mitochondrion outer membrane</keyword>
<keyword evidence="16" id="KW-1185">Reference proteome</keyword>
<evidence type="ECO:0000256" key="13">
    <source>
        <dbReference type="SAM" id="Coils"/>
    </source>
</evidence>
<evidence type="ECO:0000256" key="2">
    <source>
        <dbReference type="ARBA" id="ARBA00010524"/>
    </source>
</evidence>
<evidence type="ECO:0000256" key="1">
    <source>
        <dbReference type="ARBA" id="ARBA00004137"/>
    </source>
</evidence>
<keyword evidence="8" id="KW-0472">Membrane</keyword>
<evidence type="ECO:0000256" key="3">
    <source>
        <dbReference type="ARBA" id="ARBA00022679"/>
    </source>
</evidence>
<dbReference type="PANTHER" id="PTHR12497:SF0">
    <property type="entry name" value="TAFAZZIN"/>
    <property type="match status" value="1"/>
</dbReference>
<evidence type="ECO:0000256" key="5">
    <source>
        <dbReference type="ARBA" id="ARBA00022792"/>
    </source>
</evidence>
<evidence type="ECO:0000256" key="10">
    <source>
        <dbReference type="ARBA" id="ARBA00024323"/>
    </source>
</evidence>
<evidence type="ECO:0000256" key="7">
    <source>
        <dbReference type="ARBA" id="ARBA00023128"/>
    </source>
</evidence>
<accession>A0ABP1FLE9</accession>
<evidence type="ECO:0000259" key="14">
    <source>
        <dbReference type="SMART" id="SM00563"/>
    </source>
</evidence>
<dbReference type="InterPro" id="IPR002123">
    <property type="entry name" value="Plipid/glycerol_acylTrfase"/>
</dbReference>
<evidence type="ECO:0000256" key="11">
    <source>
        <dbReference type="ARBA" id="ARBA00047906"/>
    </source>
</evidence>
<evidence type="ECO:0000256" key="12">
    <source>
        <dbReference type="RuleBase" id="RU365062"/>
    </source>
</evidence>
<sequence length="434" mass="47005">MPLLNSSTTPHLAAASVRGYRELLRKFNRDQAEDIKSGALLQQAKCRVLHYKRSKQLKEPHDPRRAFSRLLDRVLKVKEDLSQLKEDKKELLRATYAAVRGDITPDAAVSASSEDALFGRDGAFRTLVLAGVGAASKAFMQILSRTEIEGGHHMQAALQRPPGQALITVSNHVAALDDPLLTAALVPAGALLQPSALRWTLCATDRCFTSKAATTFFRAAKVLPIDRGQGLQQQGMQAAQQRLSRGDWVHVFPEGTRSLTGRTGQAKRGVGRLIAACDTPPLVVPFVHSGMEQVLPKGSAVPKPGQSIRVLVGEPIAVADLQRTAAAEQWPEHVLYAAIADRIGHSLHALKARLEGVPVSEVVQGATPKQMLQEESLLPLVEQEYIALSHPLSRSTTPQLCNLSAISSRAAQHVPAQPFTWASQCYQQPSMSAA</sequence>
<comment type="similarity">
    <text evidence="2 12">Belongs to the taffazin family.</text>
</comment>
<keyword evidence="5" id="KW-0999">Mitochondrion inner membrane</keyword>
<evidence type="ECO:0000256" key="9">
    <source>
        <dbReference type="ARBA" id="ARBA00023315"/>
    </source>
</evidence>
<keyword evidence="7" id="KW-0496">Mitochondrion</keyword>
<evidence type="ECO:0000256" key="4">
    <source>
        <dbReference type="ARBA" id="ARBA00022787"/>
    </source>
</evidence>
<dbReference type="Pfam" id="PF01553">
    <property type="entry name" value="Acyltransferase"/>
    <property type="match status" value="1"/>
</dbReference>
<evidence type="ECO:0000256" key="8">
    <source>
        <dbReference type="ARBA" id="ARBA00023136"/>
    </source>
</evidence>
<keyword evidence="6" id="KW-0443">Lipid metabolism</keyword>
<evidence type="ECO:0000313" key="15">
    <source>
        <dbReference type="EMBL" id="CAL5220788.1"/>
    </source>
</evidence>
<organism evidence="15 16">
    <name type="scientific">Coccomyxa viridis</name>
    <dbReference type="NCBI Taxonomy" id="1274662"/>
    <lineage>
        <taxon>Eukaryota</taxon>
        <taxon>Viridiplantae</taxon>
        <taxon>Chlorophyta</taxon>
        <taxon>core chlorophytes</taxon>
        <taxon>Trebouxiophyceae</taxon>
        <taxon>Trebouxiophyceae incertae sedis</taxon>
        <taxon>Coccomyxaceae</taxon>
        <taxon>Coccomyxa</taxon>
    </lineage>
</organism>
<dbReference type="CDD" id="cd07989">
    <property type="entry name" value="LPLAT_AGPAT-like"/>
    <property type="match status" value="1"/>
</dbReference>
<dbReference type="SMART" id="SM00563">
    <property type="entry name" value="PlsC"/>
    <property type="match status" value="1"/>
</dbReference>
<keyword evidence="9" id="KW-0012">Acyltransferase</keyword>
<evidence type="ECO:0000313" key="16">
    <source>
        <dbReference type="Proteomes" id="UP001497392"/>
    </source>
</evidence>
<dbReference type="PANTHER" id="PTHR12497">
    <property type="entry name" value="TAZ PROTEIN TAFAZZIN"/>
    <property type="match status" value="1"/>
</dbReference>
<dbReference type="InterPro" id="IPR000872">
    <property type="entry name" value="Tafazzin"/>
</dbReference>
<dbReference type="SUPFAM" id="SSF69593">
    <property type="entry name" value="Glycerol-3-phosphate (1)-acyltransferase"/>
    <property type="match status" value="1"/>
</dbReference>
<feature type="coiled-coil region" evidence="13">
    <location>
        <begin position="67"/>
        <end position="94"/>
    </location>
</feature>
<dbReference type="PRINTS" id="PR00979">
    <property type="entry name" value="TAFAZZIN"/>
</dbReference>
<feature type="domain" description="Phospholipid/glycerol acyltransferase" evidence="14">
    <location>
        <begin position="166"/>
        <end position="291"/>
    </location>
</feature>
<name>A0ABP1FLE9_9CHLO</name>
<protein>
    <recommendedName>
        <fullName evidence="12">Tafazzin family protein</fullName>
    </recommendedName>
</protein>